<evidence type="ECO:0000259" key="4">
    <source>
        <dbReference type="PROSITE" id="PS50075"/>
    </source>
</evidence>
<dbReference type="SMART" id="SM00823">
    <property type="entry name" value="PKS_PP"/>
    <property type="match status" value="1"/>
</dbReference>
<dbReference type="InterPro" id="IPR036736">
    <property type="entry name" value="ACP-like_sf"/>
</dbReference>
<keyword evidence="3" id="KW-0597">Phosphoprotein</keyword>
<dbReference type="InterPro" id="IPR029058">
    <property type="entry name" value="AB_hydrolase_fold"/>
</dbReference>
<protein>
    <recommendedName>
        <fullName evidence="1">oleoyl-[acyl-carrier-protein] hydrolase</fullName>
        <ecNumber evidence="1">3.1.2.14</ecNumber>
    </recommendedName>
</protein>
<dbReference type="SUPFAM" id="SSF47336">
    <property type="entry name" value="ACP-like"/>
    <property type="match status" value="1"/>
</dbReference>
<dbReference type="GO" id="GO:0016297">
    <property type="term" value="F:fatty acyl-[ACP] hydrolase activity"/>
    <property type="evidence" value="ECO:0007669"/>
    <property type="project" value="UniProtKB-EC"/>
</dbReference>
<dbReference type="InParanoid" id="E2ABR4"/>
<keyword evidence="6" id="KW-1185">Reference proteome</keyword>
<evidence type="ECO:0000313" key="5">
    <source>
        <dbReference type="EMBL" id="EFN69128.1"/>
    </source>
</evidence>
<evidence type="ECO:0000313" key="6">
    <source>
        <dbReference type="Proteomes" id="UP000000311"/>
    </source>
</evidence>
<feature type="domain" description="Carrier" evidence="4">
    <location>
        <begin position="13"/>
        <end position="90"/>
    </location>
</feature>
<organism evidence="6">
    <name type="scientific">Camponotus floridanus</name>
    <name type="common">Florida carpenter ant</name>
    <dbReference type="NCBI Taxonomy" id="104421"/>
    <lineage>
        <taxon>Eukaryota</taxon>
        <taxon>Metazoa</taxon>
        <taxon>Ecdysozoa</taxon>
        <taxon>Arthropoda</taxon>
        <taxon>Hexapoda</taxon>
        <taxon>Insecta</taxon>
        <taxon>Pterygota</taxon>
        <taxon>Neoptera</taxon>
        <taxon>Endopterygota</taxon>
        <taxon>Hymenoptera</taxon>
        <taxon>Apocrita</taxon>
        <taxon>Aculeata</taxon>
        <taxon>Formicoidea</taxon>
        <taxon>Formicidae</taxon>
        <taxon>Formicinae</taxon>
        <taxon>Camponotus</taxon>
    </lineage>
</organism>
<dbReference type="PROSITE" id="PS50075">
    <property type="entry name" value="CARRIER"/>
    <property type="match status" value="1"/>
</dbReference>
<dbReference type="EMBL" id="GL438338">
    <property type="protein sequence ID" value="EFN69128.1"/>
    <property type="molecule type" value="Genomic_DNA"/>
</dbReference>
<evidence type="ECO:0000256" key="3">
    <source>
        <dbReference type="ARBA" id="ARBA00022553"/>
    </source>
</evidence>
<dbReference type="Pfam" id="PF00975">
    <property type="entry name" value="Thioesterase"/>
    <property type="match status" value="1"/>
</dbReference>
<dbReference type="OMA" id="ETLWIRI"/>
<dbReference type="Proteomes" id="UP000000311">
    <property type="component" value="Unassembled WGS sequence"/>
</dbReference>
<keyword evidence="2" id="KW-0596">Phosphopantetheine</keyword>
<gene>
    <name evidence="5" type="ORF">EAG_10471</name>
</gene>
<dbReference type="InterPro" id="IPR009081">
    <property type="entry name" value="PP-bd_ACP"/>
</dbReference>
<dbReference type="Pfam" id="PF00550">
    <property type="entry name" value="PP-binding"/>
    <property type="match status" value="1"/>
</dbReference>
<dbReference type="EC" id="3.1.2.14" evidence="1"/>
<dbReference type="STRING" id="104421.E2ABR4"/>
<dbReference type="InterPro" id="IPR020806">
    <property type="entry name" value="PKS_PP-bd"/>
</dbReference>
<dbReference type="InterPro" id="IPR001031">
    <property type="entry name" value="Thioesterase"/>
</dbReference>
<evidence type="ECO:0000256" key="1">
    <source>
        <dbReference type="ARBA" id="ARBA00012480"/>
    </source>
</evidence>
<proteinExistence type="predicted"/>
<reference evidence="5 6" key="1">
    <citation type="journal article" date="2010" name="Science">
        <title>Genomic comparison of the ants Camponotus floridanus and Harpegnathos saltator.</title>
        <authorList>
            <person name="Bonasio R."/>
            <person name="Zhang G."/>
            <person name="Ye C."/>
            <person name="Mutti N.S."/>
            <person name="Fang X."/>
            <person name="Qin N."/>
            <person name="Donahue G."/>
            <person name="Yang P."/>
            <person name="Li Q."/>
            <person name="Li C."/>
            <person name="Zhang P."/>
            <person name="Huang Z."/>
            <person name="Berger S.L."/>
            <person name="Reinberg D."/>
            <person name="Wang J."/>
            <person name="Liebig J."/>
        </authorList>
    </citation>
    <scope>NUCLEOTIDE SEQUENCE [LARGE SCALE GENOMIC DNA]</scope>
    <source>
        <strain evidence="6">C129</strain>
    </source>
</reference>
<sequence>MSSMVVAEKKKDSGQARNPFEVAANIMGLKNPNTVAPNMPLAELGMDSMMAVEIKQILEREFDILLTAQDIRNLTFAKLRKLTNTAEQEKLYQRNDIKANVKDMDGLKILTRKLNDSDLNPNIYIKLAIKREVAGSEIFLIPGIDGSASVYKLIGSKIKSSATCLQHGVVNMPNVTRSVMKSAAYLLPHVLEKIQSQKEFRIVGYSFGSLIAIELARLLEAKNFFGRLLLIDGAPDQMKFLFEKFFYHTTEQELQNSILLYLIKLYLDSNNEMLELELNKCNTWKEKLELLTARFSKAINVLTVENQKFLCSTLYDHIIAIQDYHITSLPRLKSSIILLKPTLTPITFTEEDYGLHKARDVSGEYVERGGVFRLVVDVGYEFAAHEHVDPPIDRYDRVLKERIAWSVATYPPSTSRAIGLRDAREELWIETVLVCSGRVARFHAGDTRRRRASRGFSLPVDSRGETLWIRIRAGESKDDDESL</sequence>
<dbReference type="GO" id="GO:0031177">
    <property type="term" value="F:phosphopantetheine binding"/>
    <property type="evidence" value="ECO:0007669"/>
    <property type="project" value="InterPro"/>
</dbReference>
<evidence type="ECO:0000256" key="2">
    <source>
        <dbReference type="ARBA" id="ARBA00022450"/>
    </source>
</evidence>
<dbReference type="Gene3D" id="1.10.1200.10">
    <property type="entry name" value="ACP-like"/>
    <property type="match status" value="1"/>
</dbReference>
<dbReference type="AlphaFoldDB" id="E2ABR4"/>
<accession>E2ABR4</accession>
<dbReference type="Gene3D" id="3.40.50.1820">
    <property type="entry name" value="alpha/beta hydrolase"/>
    <property type="match status" value="1"/>
</dbReference>
<name>E2ABR4_CAMFO</name>
<dbReference type="SUPFAM" id="SSF53474">
    <property type="entry name" value="alpha/beta-Hydrolases"/>
    <property type="match status" value="1"/>
</dbReference>
<dbReference type="OrthoDB" id="329835at2759"/>